<feature type="transmembrane region" description="Helical" evidence="1">
    <location>
        <begin position="59"/>
        <end position="78"/>
    </location>
</feature>
<dbReference type="EMBL" id="BIFR01000001">
    <property type="protein sequence ID" value="GCE13978.1"/>
    <property type="molecule type" value="Genomic_DNA"/>
</dbReference>
<gene>
    <name evidence="2" type="ORF">KTT_38370</name>
</gene>
<evidence type="ECO:0000256" key="1">
    <source>
        <dbReference type="SAM" id="Phobius"/>
    </source>
</evidence>
<evidence type="ECO:0000313" key="2">
    <source>
        <dbReference type="EMBL" id="GCE13978.1"/>
    </source>
</evidence>
<dbReference type="OrthoDB" id="163369at2"/>
<proteinExistence type="predicted"/>
<evidence type="ECO:0000313" key="3">
    <source>
        <dbReference type="Proteomes" id="UP000287352"/>
    </source>
</evidence>
<sequence length="153" mass="17217">MSVGFSLPLLVMGDSPVALSGSILGISFAITQGQLVYAIIAALIGVVAEFIIGWRLPFGVVGAFFAALIGIWLFTNVIPVDIEGSLTIAGETIPVVKAIIGAILVVAAWHLLTFPTWRTRHSYYRRRRSPEYRRSERRGYRGYRRRRREYRDY</sequence>
<accession>A0A402A4B3</accession>
<dbReference type="Proteomes" id="UP000287352">
    <property type="component" value="Unassembled WGS sequence"/>
</dbReference>
<organism evidence="2 3">
    <name type="scientific">Tengunoibacter tsumagoiensis</name>
    <dbReference type="NCBI Taxonomy" id="2014871"/>
    <lineage>
        <taxon>Bacteria</taxon>
        <taxon>Bacillati</taxon>
        <taxon>Chloroflexota</taxon>
        <taxon>Ktedonobacteria</taxon>
        <taxon>Ktedonobacterales</taxon>
        <taxon>Dictyobacteraceae</taxon>
        <taxon>Tengunoibacter</taxon>
    </lineage>
</organism>
<reference evidence="3" key="1">
    <citation type="submission" date="2018-12" db="EMBL/GenBank/DDBJ databases">
        <title>Tengunoibacter tsumagoiensis gen. nov., sp. nov., Dictyobacter kobayashii sp. nov., D. alpinus sp. nov., and D. joshuensis sp. nov. and description of Dictyobacteraceae fam. nov. within the order Ktedonobacterales isolated from Tengu-no-mugimeshi.</title>
        <authorList>
            <person name="Wang C.M."/>
            <person name="Zheng Y."/>
            <person name="Sakai Y."/>
            <person name="Toyoda A."/>
            <person name="Minakuchi Y."/>
            <person name="Abe K."/>
            <person name="Yokota A."/>
            <person name="Yabe S."/>
        </authorList>
    </citation>
    <scope>NUCLEOTIDE SEQUENCE [LARGE SCALE GENOMIC DNA]</scope>
    <source>
        <strain evidence="3">Uno3</strain>
    </source>
</reference>
<name>A0A402A4B3_9CHLR</name>
<keyword evidence="1" id="KW-0812">Transmembrane</keyword>
<keyword evidence="3" id="KW-1185">Reference proteome</keyword>
<comment type="caution">
    <text evidence="2">The sequence shown here is derived from an EMBL/GenBank/DDBJ whole genome shotgun (WGS) entry which is preliminary data.</text>
</comment>
<dbReference type="RefSeq" id="WP_126581461.1">
    <property type="nucleotide sequence ID" value="NZ_BIFR01000001.1"/>
</dbReference>
<keyword evidence="1" id="KW-1133">Transmembrane helix</keyword>
<feature type="transmembrane region" description="Helical" evidence="1">
    <location>
        <begin position="98"/>
        <end position="117"/>
    </location>
</feature>
<keyword evidence="1" id="KW-0472">Membrane</keyword>
<dbReference type="AlphaFoldDB" id="A0A402A4B3"/>
<feature type="transmembrane region" description="Helical" evidence="1">
    <location>
        <begin position="35"/>
        <end position="52"/>
    </location>
</feature>
<protein>
    <submittedName>
        <fullName evidence="2">Uncharacterized protein</fullName>
    </submittedName>
</protein>